<organism evidence="21 22">
    <name type="scientific">Smittium mucronatum</name>
    <dbReference type="NCBI Taxonomy" id="133383"/>
    <lineage>
        <taxon>Eukaryota</taxon>
        <taxon>Fungi</taxon>
        <taxon>Fungi incertae sedis</taxon>
        <taxon>Zoopagomycota</taxon>
        <taxon>Kickxellomycotina</taxon>
        <taxon>Harpellomycetes</taxon>
        <taxon>Harpellales</taxon>
        <taxon>Legeriomycetaceae</taxon>
        <taxon>Smittium</taxon>
    </lineage>
</organism>
<evidence type="ECO:0000256" key="3">
    <source>
        <dbReference type="ARBA" id="ARBA00004922"/>
    </source>
</evidence>
<feature type="compositionally biased region" description="Polar residues" evidence="19">
    <location>
        <begin position="404"/>
        <end position="413"/>
    </location>
</feature>
<feature type="transmembrane region" description="Helical" evidence="20">
    <location>
        <begin position="499"/>
        <end position="521"/>
    </location>
</feature>
<keyword evidence="12" id="KW-0460">Magnesium</keyword>
<dbReference type="EC" id="2.7.8.15" evidence="5"/>
<evidence type="ECO:0000256" key="20">
    <source>
        <dbReference type="SAM" id="Phobius"/>
    </source>
</evidence>
<keyword evidence="13 20" id="KW-1133">Transmembrane helix</keyword>
<evidence type="ECO:0000313" key="22">
    <source>
        <dbReference type="Proteomes" id="UP000187455"/>
    </source>
</evidence>
<feature type="transmembrane region" description="Helical" evidence="20">
    <location>
        <begin position="470"/>
        <end position="487"/>
    </location>
</feature>
<keyword evidence="11" id="KW-0256">Endoplasmic reticulum</keyword>
<name>A0A1R0GZ83_9FUNG</name>
<feature type="transmembrane region" description="Helical" evidence="20">
    <location>
        <begin position="184"/>
        <end position="205"/>
    </location>
</feature>
<evidence type="ECO:0000256" key="9">
    <source>
        <dbReference type="ARBA" id="ARBA00022692"/>
    </source>
</evidence>
<feature type="transmembrane region" description="Helical" evidence="20">
    <location>
        <begin position="212"/>
        <end position="232"/>
    </location>
</feature>
<dbReference type="OrthoDB" id="10262326at2759"/>
<dbReference type="UniPathway" id="UPA00378"/>
<evidence type="ECO:0000256" key="6">
    <source>
        <dbReference type="ARBA" id="ARBA00017659"/>
    </source>
</evidence>
<evidence type="ECO:0000256" key="11">
    <source>
        <dbReference type="ARBA" id="ARBA00022824"/>
    </source>
</evidence>
<keyword evidence="10" id="KW-0479">Metal-binding</keyword>
<dbReference type="GO" id="GO:0003975">
    <property type="term" value="F:UDP-N-acetylglucosamine-dolichyl-phosphate N-acetylglucosaminephosphotransferase activity"/>
    <property type="evidence" value="ECO:0007669"/>
    <property type="project" value="UniProtKB-EC"/>
</dbReference>
<evidence type="ECO:0000313" key="21">
    <source>
        <dbReference type="EMBL" id="OLY82189.1"/>
    </source>
</evidence>
<keyword evidence="9 20" id="KW-0812">Transmembrane</keyword>
<feature type="transmembrane region" description="Helical" evidence="20">
    <location>
        <begin position="295"/>
        <end position="314"/>
    </location>
</feature>
<evidence type="ECO:0000256" key="19">
    <source>
        <dbReference type="SAM" id="MobiDB-lite"/>
    </source>
</evidence>
<comment type="caution">
    <text evidence="21">The sequence shown here is derived from an EMBL/GenBank/DDBJ whole genome shotgun (WGS) entry which is preliminary data.</text>
</comment>
<proteinExistence type="inferred from homology"/>
<accession>A0A1R0GZ83</accession>
<dbReference type="GO" id="GO:0016757">
    <property type="term" value="F:glycosyltransferase activity"/>
    <property type="evidence" value="ECO:0007669"/>
    <property type="project" value="UniProtKB-KW"/>
</dbReference>
<dbReference type="Proteomes" id="UP000187455">
    <property type="component" value="Unassembled WGS sequence"/>
</dbReference>
<comment type="pathway">
    <text evidence="3">Protein modification; protein glycosylation.</text>
</comment>
<protein>
    <recommendedName>
        <fullName evidence="6">UDP-N-acetylglucosamine--dolichyl-phosphate N-acetylglucosaminephosphotransferase</fullName>
        <ecNumber evidence="5">2.7.8.15</ecNumber>
    </recommendedName>
    <alternativeName>
        <fullName evidence="15">GlcNAc-1-P transferase</fullName>
    </alternativeName>
    <alternativeName>
        <fullName evidence="16">N-acetylglucosamine-1-phosphate transferase</fullName>
    </alternativeName>
</protein>
<comment type="catalytic activity">
    <reaction evidence="18">
        <text>a di-trans,poly-cis-dolichyl phosphate + UDP-N-acetyl-alpha-D-glucosamine = an N-acetyl-alpha-D-glucosaminyl-diphospho-di-trans,poly-cis-dolichol + UMP</text>
        <dbReference type="Rhea" id="RHEA:13289"/>
        <dbReference type="Rhea" id="RHEA-COMP:19498"/>
        <dbReference type="Rhea" id="RHEA-COMP:19507"/>
        <dbReference type="ChEBI" id="CHEBI:57683"/>
        <dbReference type="ChEBI" id="CHEBI:57705"/>
        <dbReference type="ChEBI" id="CHEBI:57865"/>
        <dbReference type="ChEBI" id="CHEBI:58427"/>
        <dbReference type="EC" id="2.7.8.15"/>
    </reaction>
    <physiologicalReaction direction="left-to-right" evidence="18">
        <dbReference type="Rhea" id="RHEA:13290"/>
    </physiologicalReaction>
</comment>
<feature type="compositionally biased region" description="Low complexity" evidence="19">
    <location>
        <begin position="365"/>
        <end position="392"/>
    </location>
</feature>
<evidence type="ECO:0000256" key="2">
    <source>
        <dbReference type="ARBA" id="ARBA00004477"/>
    </source>
</evidence>
<keyword evidence="14 20" id="KW-0472">Membrane</keyword>
<keyword evidence="7" id="KW-0328">Glycosyltransferase</keyword>
<comment type="subcellular location">
    <subcellularLocation>
        <location evidence="2">Endoplasmic reticulum membrane</location>
        <topology evidence="2">Multi-pass membrane protein</topology>
    </subcellularLocation>
</comment>
<comment type="cofactor">
    <cofactor evidence="1">
        <name>Mg(2+)</name>
        <dbReference type="ChEBI" id="CHEBI:18420"/>
    </cofactor>
</comment>
<dbReference type="CDD" id="cd06855">
    <property type="entry name" value="GT_GPT_euk"/>
    <property type="match status" value="1"/>
</dbReference>
<dbReference type="PANTHER" id="PTHR10571">
    <property type="entry name" value="UDP-N-ACETYLGLUCOSAMINE--DOLICHYL-PHOSPHATE N-ACETYLGLUCOSAMINEPHOSPHOTRANSFERASE"/>
    <property type="match status" value="1"/>
</dbReference>
<evidence type="ECO:0000256" key="13">
    <source>
        <dbReference type="ARBA" id="ARBA00022989"/>
    </source>
</evidence>
<evidence type="ECO:0000256" key="8">
    <source>
        <dbReference type="ARBA" id="ARBA00022679"/>
    </source>
</evidence>
<feature type="transmembrane region" description="Helical" evidence="20">
    <location>
        <begin position="273"/>
        <end position="289"/>
    </location>
</feature>
<keyword evidence="8 21" id="KW-0808">Transferase</keyword>
<dbReference type="GO" id="GO:0005789">
    <property type="term" value="C:endoplasmic reticulum membrane"/>
    <property type="evidence" value="ECO:0007669"/>
    <property type="project" value="UniProtKB-SubCell"/>
</dbReference>
<evidence type="ECO:0000256" key="18">
    <source>
        <dbReference type="ARBA" id="ARBA00045078"/>
    </source>
</evidence>
<dbReference type="GO" id="GO:0006488">
    <property type="term" value="P:dolichol-linked oligosaccharide biosynthetic process"/>
    <property type="evidence" value="ECO:0007669"/>
    <property type="project" value="InterPro"/>
</dbReference>
<dbReference type="Pfam" id="PF00953">
    <property type="entry name" value="Glycos_transf_4"/>
    <property type="match status" value="1"/>
</dbReference>
<dbReference type="PANTHER" id="PTHR10571:SF0">
    <property type="entry name" value="UDP-N-ACETYLGLUCOSAMINE--DOLICHYL-PHOSPHATE N-ACETYLGLUCOSAMINEPHOSPHOTRANSFERASE"/>
    <property type="match status" value="1"/>
</dbReference>
<evidence type="ECO:0000256" key="10">
    <source>
        <dbReference type="ARBA" id="ARBA00022723"/>
    </source>
</evidence>
<reference evidence="21 22" key="1">
    <citation type="journal article" date="2016" name="Mol. Biol. Evol.">
        <title>Genome-Wide Survey of Gut Fungi (Harpellales) Reveals the First Horizontally Transferred Ubiquitin Gene from a Mosquito Host.</title>
        <authorList>
            <person name="Wang Y."/>
            <person name="White M.M."/>
            <person name="Kvist S."/>
            <person name="Moncalvo J.M."/>
        </authorList>
    </citation>
    <scope>NUCLEOTIDE SEQUENCE [LARGE SCALE GENOMIC DNA]</scope>
    <source>
        <strain evidence="21 22">ALG-7-W6</strain>
    </source>
</reference>
<feature type="region of interest" description="Disordered" evidence="19">
    <location>
        <begin position="365"/>
        <end position="421"/>
    </location>
</feature>
<sequence length="526" mass="59415">MIKPKNLLYFSALPLIYVLFKLNVEPIVLCLIISVMAGLATLNYIPQVEKRFKKVGLYGADLNKKNKPVLAEGMGVIAATFYLIATILFIPLIFNKNAGKKHILGRFPYEKFGEYLSALLSLQSMVFLGFADDVLNLRWRFKLILPTIASIPILMVYYVSFGVTHVIVPRPFRDLLGVSIDLNAFYYVYIGMMSVFCTNSINILAGINGVEVIQSIVISVCIIINNLLHILYSKNETVYYHSLSLCLMIPFLSVSLALYQWNKYPARVFVGDTYCYFAGMAFACVGILGHFSKTLLLFFLLQILNFIYSLPQLFRIVPCPRHRMPAFTKLHYTSDAQIPNTLRSIPEIGSLSSKKKHPASLFLSASDSQSSNTDSLIQHSPETSSSSSPETPRQTIKPVRKRSQSPSINSSTPPTAPPAHLPRTPVLPTGLLIPSKTPLENCSPLGLRIISLFEFLNLVRVWRDPKSNKMLYVSNFTVLNLYLVWFGPMHERDLTRLVMYSQIALSFLAFFIRYTMSSIFYEDVFK</sequence>
<comment type="function">
    <text evidence="17">UDP-N-acetylglucosamine--dolichyl-phosphate N-acetylglucosaminephosphotransferase that operates in the biosynthetic pathway of dolichol-linked oligosaccharides, the glycan precursors employed in protein asparagine (N)-glycosylation. The assembly of dolichol-linked oligosaccharides begins on the cytosolic side of the endoplasmic reticulum membrane and finishes in its lumen. The sequential addition of sugars to dolichol pyrophosphate produces dolichol-linked oligosaccharides containing fourteen sugars, including two GlcNAcs, nine mannoses and three glucoses. Once assembled, the oligosaccharide is transferred from the lipid to nascent proteins by oligosaccharyltransferases. Catalyzes the initial step of dolichol-linked oligosaccharide biosynthesis, transfering GlcNAc-1-P from cytosolic UDP-GlcNAc onto the carrier lipid dolichyl phosphate (P-dolichol), yielding GlcNAc-P-P-dolichol embedded in the cytoplasmic leaflet of the endoplasmic reticulum membrane.</text>
</comment>
<dbReference type="InterPro" id="IPR000715">
    <property type="entry name" value="Glycosyl_transferase_4"/>
</dbReference>
<evidence type="ECO:0000256" key="15">
    <source>
        <dbReference type="ARBA" id="ARBA00029567"/>
    </source>
</evidence>
<evidence type="ECO:0000256" key="12">
    <source>
        <dbReference type="ARBA" id="ARBA00022842"/>
    </source>
</evidence>
<dbReference type="AlphaFoldDB" id="A0A1R0GZ83"/>
<evidence type="ECO:0000256" key="7">
    <source>
        <dbReference type="ARBA" id="ARBA00022676"/>
    </source>
</evidence>
<dbReference type="EMBL" id="LSSL01001789">
    <property type="protein sequence ID" value="OLY82189.1"/>
    <property type="molecule type" value="Genomic_DNA"/>
</dbReference>
<feature type="transmembrane region" description="Helical" evidence="20">
    <location>
        <begin position="143"/>
        <end position="164"/>
    </location>
</feature>
<comment type="similarity">
    <text evidence="4">Belongs to the glycosyltransferase 4 family.</text>
</comment>
<keyword evidence="22" id="KW-1185">Reference proteome</keyword>
<gene>
    <name evidence="21" type="ORF">AYI68_g3694</name>
</gene>
<feature type="transmembrane region" description="Helical" evidence="20">
    <location>
        <begin position="238"/>
        <end position="261"/>
    </location>
</feature>
<dbReference type="STRING" id="133383.A0A1R0GZ83"/>
<evidence type="ECO:0000256" key="5">
    <source>
        <dbReference type="ARBA" id="ARBA00013225"/>
    </source>
</evidence>
<dbReference type="GO" id="GO:0046872">
    <property type="term" value="F:metal ion binding"/>
    <property type="evidence" value="ECO:0007669"/>
    <property type="project" value="UniProtKB-KW"/>
</dbReference>
<evidence type="ECO:0000256" key="14">
    <source>
        <dbReference type="ARBA" id="ARBA00023136"/>
    </source>
</evidence>
<feature type="transmembrane region" description="Helical" evidence="20">
    <location>
        <begin position="74"/>
        <end position="94"/>
    </location>
</feature>
<evidence type="ECO:0000256" key="17">
    <source>
        <dbReference type="ARBA" id="ARBA00044717"/>
    </source>
</evidence>
<evidence type="ECO:0000256" key="16">
    <source>
        <dbReference type="ARBA" id="ARBA00033238"/>
    </source>
</evidence>
<evidence type="ECO:0000256" key="4">
    <source>
        <dbReference type="ARBA" id="ARBA00009317"/>
    </source>
</evidence>
<evidence type="ECO:0000256" key="1">
    <source>
        <dbReference type="ARBA" id="ARBA00001946"/>
    </source>
</evidence>
<dbReference type="InterPro" id="IPR033895">
    <property type="entry name" value="GPT"/>
</dbReference>